<feature type="domain" description="Cadherin-like beta-sandwich-like" evidence="5">
    <location>
        <begin position="483"/>
        <end position="568"/>
    </location>
</feature>
<dbReference type="Pfam" id="PF05065">
    <property type="entry name" value="Phage_capsid"/>
    <property type="match status" value="1"/>
</dbReference>
<organism evidence="6">
    <name type="scientific">Myoviridae sp. ctr0w28</name>
    <dbReference type="NCBI Taxonomy" id="2826703"/>
    <lineage>
        <taxon>Viruses</taxon>
        <taxon>Duplodnaviria</taxon>
        <taxon>Heunggongvirae</taxon>
        <taxon>Uroviricota</taxon>
        <taxon>Caudoviricetes</taxon>
    </lineage>
</organism>
<name>A0A8S5NQE7_9CAUD</name>
<comment type="subcellular location">
    <subcellularLocation>
        <location evidence="1">Virion</location>
    </subcellularLocation>
</comment>
<dbReference type="SUPFAM" id="SSF56563">
    <property type="entry name" value="Major capsid protein gp5"/>
    <property type="match status" value="1"/>
</dbReference>
<proteinExistence type="predicted"/>
<reference evidence="6" key="1">
    <citation type="journal article" date="2021" name="Proc. Natl. Acad. Sci. U.S.A.">
        <title>A Catalog of Tens of Thousands of Viruses from Human Metagenomes Reveals Hidden Associations with Chronic Diseases.</title>
        <authorList>
            <person name="Tisza M.J."/>
            <person name="Buck C.B."/>
        </authorList>
    </citation>
    <scope>NUCLEOTIDE SEQUENCE</scope>
    <source>
        <strain evidence="6">Ctr0w28</strain>
    </source>
</reference>
<feature type="domain" description="Phage capsid-like C-terminal" evidence="4">
    <location>
        <begin position="172"/>
        <end position="459"/>
    </location>
</feature>
<dbReference type="Gene3D" id="3.30.2400.10">
    <property type="entry name" value="Major capsid protein gp5"/>
    <property type="match status" value="1"/>
</dbReference>
<sequence length="572" mass="62015">MEGENKMLKVLMLRRSIDAKKAELAELERKDADFETREAELEAAINEVEPGNAEQESAVNEEIEAFEKEKMESDSAKQKLSADIEGLEAELEEIERSAPKPHKPEEKRNENTRGEVKMETINIRALPMSRRAFDALPVEQRNSILAQEDTKAFLTQLRGMKGQSRAITGAELTIPVVFLDLISENMFRYSKLLNRVRVRNVSGQARQTIAGTVPEAIWTEMCGAINELNFVFNQITLDGYKVAGYVPVCNSLLEDNDINLASWIVEMLSESIGLAMDKAILYGKGSASRMPLGIVTRLAQESAPSDYPANAPAWVDLHTTNILKIGGDSVTGAAFWSALMTATGATYTRYNRGTMFWAMNSKTYATLKSKLITFTATGDIVANLFGSLPIVTGDVDILEFMPDGDIVGGYGDLYLLAQRSGMSIESSYEVQFLQDNTVFRAKQRADGMPIIPGAFVAININNAEVTTAMDFAADTANDAQLQNLTMNGVTLAPEFDPETYSYSGGTATSNSVKIEATAAQPGAQVAIAVNGKNLRNGGTAALTASASNTITVTVKQGNAVRVYTVTVTGAAS</sequence>
<dbReference type="NCBIfam" id="TIGR01554">
    <property type="entry name" value="major_cap_HK97"/>
    <property type="match status" value="1"/>
</dbReference>
<accession>A0A8S5NQE7</accession>
<evidence type="ECO:0000256" key="2">
    <source>
        <dbReference type="ARBA" id="ARBA00022844"/>
    </source>
</evidence>
<evidence type="ECO:0000259" key="5">
    <source>
        <dbReference type="Pfam" id="PF12733"/>
    </source>
</evidence>
<evidence type="ECO:0000256" key="1">
    <source>
        <dbReference type="ARBA" id="ARBA00004328"/>
    </source>
</evidence>
<feature type="compositionally biased region" description="Basic and acidic residues" evidence="3">
    <location>
        <begin position="94"/>
        <end position="113"/>
    </location>
</feature>
<dbReference type="Pfam" id="PF12733">
    <property type="entry name" value="Cadherin-like"/>
    <property type="match status" value="1"/>
</dbReference>
<dbReference type="EMBL" id="BK015227">
    <property type="protein sequence ID" value="DAD96966.1"/>
    <property type="molecule type" value="Genomic_DNA"/>
</dbReference>
<evidence type="ECO:0000313" key="6">
    <source>
        <dbReference type="EMBL" id="DAD96966.1"/>
    </source>
</evidence>
<protein>
    <submittedName>
        <fullName evidence="6">Major capsid protein</fullName>
    </submittedName>
</protein>
<keyword evidence="2" id="KW-0946">Virion</keyword>
<dbReference type="GO" id="GO:0044423">
    <property type="term" value="C:virion component"/>
    <property type="evidence" value="ECO:0007669"/>
    <property type="project" value="UniProtKB-KW"/>
</dbReference>
<feature type="region of interest" description="Disordered" evidence="3">
    <location>
        <begin position="93"/>
        <end position="113"/>
    </location>
</feature>
<evidence type="ECO:0000259" key="4">
    <source>
        <dbReference type="Pfam" id="PF05065"/>
    </source>
</evidence>
<dbReference type="InterPro" id="IPR024455">
    <property type="entry name" value="Phage_capsid"/>
</dbReference>
<dbReference type="InterPro" id="IPR054612">
    <property type="entry name" value="Phage_capsid-like_C"/>
</dbReference>
<evidence type="ECO:0000256" key="3">
    <source>
        <dbReference type="SAM" id="MobiDB-lite"/>
    </source>
</evidence>
<dbReference type="InterPro" id="IPR025883">
    <property type="entry name" value="Cadherin-like_domain"/>
</dbReference>